<dbReference type="RefSeq" id="WP_099623289.1">
    <property type="nucleotide sequence ID" value="NZ_CP024201.1"/>
</dbReference>
<dbReference type="Gene3D" id="2.40.30.10">
    <property type="entry name" value="Translation factors"/>
    <property type="match status" value="1"/>
</dbReference>
<keyword evidence="4" id="KW-1185">Reference proteome</keyword>
<dbReference type="SUPFAM" id="SSF63380">
    <property type="entry name" value="Riboflavin synthase domain-like"/>
    <property type="match status" value="1"/>
</dbReference>
<dbReference type="EMBL" id="CP024201">
    <property type="protein sequence ID" value="ATQ44041.1"/>
    <property type="molecule type" value="Genomic_DNA"/>
</dbReference>
<gene>
    <name evidence="3" type="ORF">CSW64_17425</name>
</gene>
<dbReference type="OrthoDB" id="9814826at2"/>
<dbReference type="InterPro" id="IPR007037">
    <property type="entry name" value="SIP_rossman_dom"/>
</dbReference>
<dbReference type="InterPro" id="IPR039261">
    <property type="entry name" value="FNR_nucleotide-bd"/>
</dbReference>
<proteinExistence type="inferred from homology"/>
<dbReference type="InterPro" id="IPR017927">
    <property type="entry name" value="FAD-bd_FR_type"/>
</dbReference>
<dbReference type="InterPro" id="IPR017938">
    <property type="entry name" value="Riboflavin_synthase-like_b-brl"/>
</dbReference>
<dbReference type="InterPro" id="IPR039374">
    <property type="entry name" value="SIP_fam"/>
</dbReference>
<dbReference type="PANTHER" id="PTHR30157:SF0">
    <property type="entry name" value="NADPH-DEPENDENT FERRIC-CHELATE REDUCTASE"/>
    <property type="match status" value="1"/>
</dbReference>
<accession>A0A2D2B196</accession>
<evidence type="ECO:0000313" key="3">
    <source>
        <dbReference type="EMBL" id="ATQ44041.1"/>
    </source>
</evidence>
<dbReference type="AlphaFoldDB" id="A0A2D2B196"/>
<dbReference type="PANTHER" id="PTHR30157">
    <property type="entry name" value="FERRIC REDUCTASE, NADPH-DEPENDENT"/>
    <property type="match status" value="1"/>
</dbReference>
<feature type="domain" description="FAD-binding FR-type" evidence="2">
    <location>
        <begin position="7"/>
        <end position="113"/>
    </location>
</feature>
<evidence type="ECO:0000313" key="4">
    <source>
        <dbReference type="Proteomes" id="UP000228945"/>
    </source>
</evidence>
<dbReference type="Gene3D" id="3.40.50.80">
    <property type="entry name" value="Nucleotide-binding domain of ferredoxin-NADP reductase (FNR) module"/>
    <property type="match status" value="1"/>
</dbReference>
<dbReference type="PROSITE" id="PS51384">
    <property type="entry name" value="FAD_FR"/>
    <property type="match status" value="1"/>
</dbReference>
<dbReference type="KEGG" id="cmb:CSW64_17425"/>
<dbReference type="InterPro" id="IPR013113">
    <property type="entry name" value="SIP_FAD-bd"/>
</dbReference>
<reference evidence="3 4" key="1">
    <citation type="submission" date="2017-10" db="EMBL/GenBank/DDBJ databases">
        <title>Genome sequence of Caulobacter mirabilis FWC38.</title>
        <authorList>
            <person name="Fiebig A."/>
            <person name="Crosson S."/>
        </authorList>
    </citation>
    <scope>NUCLEOTIDE SEQUENCE [LARGE SCALE GENOMIC DNA]</scope>
    <source>
        <strain evidence="3 4">FWC 38</strain>
    </source>
</reference>
<dbReference type="CDD" id="cd06193">
    <property type="entry name" value="siderophore_interacting"/>
    <property type="match status" value="1"/>
</dbReference>
<organism evidence="3 4">
    <name type="scientific">Caulobacter mirabilis</name>
    <dbReference type="NCBI Taxonomy" id="69666"/>
    <lineage>
        <taxon>Bacteria</taxon>
        <taxon>Pseudomonadati</taxon>
        <taxon>Pseudomonadota</taxon>
        <taxon>Alphaproteobacteria</taxon>
        <taxon>Caulobacterales</taxon>
        <taxon>Caulobacteraceae</taxon>
        <taxon>Caulobacter</taxon>
    </lineage>
</organism>
<name>A0A2D2B196_9CAUL</name>
<comment type="similarity">
    <text evidence="1">Belongs to the SIP oxidoreductase family.</text>
</comment>
<dbReference type="GO" id="GO:0016491">
    <property type="term" value="F:oxidoreductase activity"/>
    <property type="evidence" value="ECO:0007669"/>
    <property type="project" value="InterPro"/>
</dbReference>
<evidence type="ECO:0000259" key="2">
    <source>
        <dbReference type="PROSITE" id="PS51384"/>
    </source>
</evidence>
<protein>
    <submittedName>
        <fullName evidence="3">NADPH-dependent ferric siderophore reductase</fullName>
    </submittedName>
</protein>
<dbReference type="Proteomes" id="UP000228945">
    <property type="component" value="Chromosome"/>
</dbReference>
<dbReference type="Pfam" id="PF04954">
    <property type="entry name" value="SIP"/>
    <property type="match status" value="1"/>
</dbReference>
<evidence type="ECO:0000256" key="1">
    <source>
        <dbReference type="ARBA" id="ARBA00035644"/>
    </source>
</evidence>
<sequence length="241" mass="26165">MSPKPARPRYAAEVVDVRPITPHMRRITLAGEGLRLLGIDRPAQWVKLFFPGQEGVARIGRAYTVRGFSHAFAAMDVDFVLHGDDGPASRWAARAERGEMLDVAGPRGGHAIDPRAKNYILVGDATALPAICAIVEALPAHVRARLFIEVANKAEEQRLRSNAALDVQWLHSGAEAPGATGRLELAVQAADLDTRNCQAWIAGESFMVRSVRTHLTVDRGVPEHALDSQGYWKLGVADARG</sequence>
<dbReference type="Pfam" id="PF08021">
    <property type="entry name" value="FAD_binding_9"/>
    <property type="match status" value="2"/>
</dbReference>
<dbReference type="SUPFAM" id="SSF52343">
    <property type="entry name" value="Ferredoxin reductase-like, C-terminal NADP-linked domain"/>
    <property type="match status" value="1"/>
</dbReference>